<dbReference type="GO" id="GO:0016787">
    <property type="term" value="F:hydrolase activity"/>
    <property type="evidence" value="ECO:0007669"/>
    <property type="project" value="UniProtKB-KW"/>
</dbReference>
<keyword evidence="4 8" id="KW-0479">Metal-binding</keyword>
<dbReference type="PANTHER" id="PTHR33653">
    <property type="entry name" value="RIBONUCLEASE VAPC2"/>
    <property type="match status" value="1"/>
</dbReference>
<comment type="cofactor">
    <cofactor evidence="1 8">
        <name>Mg(2+)</name>
        <dbReference type="ChEBI" id="CHEBI:18420"/>
    </cofactor>
</comment>
<dbReference type="HAMAP" id="MF_00265">
    <property type="entry name" value="VapC_Nob1"/>
    <property type="match status" value="1"/>
</dbReference>
<evidence type="ECO:0000256" key="8">
    <source>
        <dbReference type="HAMAP-Rule" id="MF_00265"/>
    </source>
</evidence>
<dbReference type="RefSeq" id="WP_145027430.1">
    <property type="nucleotide sequence ID" value="NZ_CP036271.1"/>
</dbReference>
<dbReference type="Pfam" id="PF01850">
    <property type="entry name" value="PIN"/>
    <property type="match status" value="1"/>
</dbReference>
<keyword evidence="8" id="KW-0800">Toxin</keyword>
<gene>
    <name evidence="10" type="primary">vapC_2</name>
    <name evidence="8" type="synonym">vapC</name>
    <name evidence="10" type="ORF">Pan44_07980</name>
</gene>
<evidence type="ECO:0000256" key="1">
    <source>
        <dbReference type="ARBA" id="ARBA00001946"/>
    </source>
</evidence>
<dbReference type="AlphaFoldDB" id="A0A517S9L4"/>
<dbReference type="Proteomes" id="UP000315700">
    <property type="component" value="Chromosome"/>
</dbReference>
<feature type="binding site" evidence="8">
    <location>
        <position position="101"/>
    </location>
    <ligand>
        <name>Mg(2+)</name>
        <dbReference type="ChEBI" id="CHEBI:18420"/>
    </ligand>
</feature>
<feature type="binding site" evidence="8">
    <location>
        <position position="8"/>
    </location>
    <ligand>
        <name>Mg(2+)</name>
        <dbReference type="ChEBI" id="CHEBI:18420"/>
    </ligand>
</feature>
<dbReference type="InterPro" id="IPR022907">
    <property type="entry name" value="VapC_family"/>
</dbReference>
<dbReference type="GO" id="GO:0004540">
    <property type="term" value="F:RNA nuclease activity"/>
    <property type="evidence" value="ECO:0007669"/>
    <property type="project" value="InterPro"/>
</dbReference>
<dbReference type="EC" id="3.1.-.-" evidence="8"/>
<dbReference type="OrthoDB" id="282208at2"/>
<evidence type="ECO:0000259" key="9">
    <source>
        <dbReference type="Pfam" id="PF01850"/>
    </source>
</evidence>
<organism evidence="10 11">
    <name type="scientific">Caulifigura coniformis</name>
    <dbReference type="NCBI Taxonomy" id="2527983"/>
    <lineage>
        <taxon>Bacteria</taxon>
        <taxon>Pseudomonadati</taxon>
        <taxon>Planctomycetota</taxon>
        <taxon>Planctomycetia</taxon>
        <taxon>Planctomycetales</taxon>
        <taxon>Planctomycetaceae</taxon>
        <taxon>Caulifigura</taxon>
    </lineage>
</organism>
<dbReference type="EMBL" id="CP036271">
    <property type="protein sequence ID" value="QDT52786.1"/>
    <property type="molecule type" value="Genomic_DNA"/>
</dbReference>
<dbReference type="Gene3D" id="3.40.50.1010">
    <property type="entry name" value="5'-nuclease"/>
    <property type="match status" value="1"/>
</dbReference>
<name>A0A517S9L4_9PLAN</name>
<keyword evidence="3 8" id="KW-0540">Nuclease</keyword>
<dbReference type="InterPro" id="IPR002716">
    <property type="entry name" value="PIN_dom"/>
</dbReference>
<keyword evidence="2 8" id="KW-1277">Toxin-antitoxin system</keyword>
<keyword evidence="6 8" id="KW-0460">Magnesium</keyword>
<evidence type="ECO:0000256" key="5">
    <source>
        <dbReference type="ARBA" id="ARBA00022801"/>
    </source>
</evidence>
<evidence type="ECO:0000256" key="6">
    <source>
        <dbReference type="ARBA" id="ARBA00022842"/>
    </source>
</evidence>
<keyword evidence="11" id="KW-1185">Reference proteome</keyword>
<dbReference type="KEGG" id="ccos:Pan44_07980"/>
<evidence type="ECO:0000256" key="7">
    <source>
        <dbReference type="ARBA" id="ARBA00038093"/>
    </source>
</evidence>
<dbReference type="InParanoid" id="A0A517S9L4"/>
<dbReference type="CDD" id="cd18744">
    <property type="entry name" value="PIN_VapC4-5_FitB-like"/>
    <property type="match status" value="1"/>
</dbReference>
<dbReference type="GO" id="GO:0090729">
    <property type="term" value="F:toxin activity"/>
    <property type="evidence" value="ECO:0007669"/>
    <property type="project" value="UniProtKB-KW"/>
</dbReference>
<dbReference type="InterPro" id="IPR029060">
    <property type="entry name" value="PIN-like_dom_sf"/>
</dbReference>
<reference evidence="10 11" key="1">
    <citation type="submission" date="2019-02" db="EMBL/GenBank/DDBJ databases">
        <title>Deep-cultivation of Planctomycetes and their phenomic and genomic characterization uncovers novel biology.</title>
        <authorList>
            <person name="Wiegand S."/>
            <person name="Jogler M."/>
            <person name="Boedeker C."/>
            <person name="Pinto D."/>
            <person name="Vollmers J."/>
            <person name="Rivas-Marin E."/>
            <person name="Kohn T."/>
            <person name="Peeters S.H."/>
            <person name="Heuer A."/>
            <person name="Rast P."/>
            <person name="Oberbeckmann S."/>
            <person name="Bunk B."/>
            <person name="Jeske O."/>
            <person name="Meyerdierks A."/>
            <person name="Storesund J.E."/>
            <person name="Kallscheuer N."/>
            <person name="Luecker S."/>
            <person name="Lage O.M."/>
            <person name="Pohl T."/>
            <person name="Merkel B.J."/>
            <person name="Hornburger P."/>
            <person name="Mueller R.-W."/>
            <person name="Bruemmer F."/>
            <person name="Labrenz M."/>
            <person name="Spormann A.M."/>
            <person name="Op den Camp H."/>
            <person name="Overmann J."/>
            <person name="Amann R."/>
            <person name="Jetten M.S.M."/>
            <person name="Mascher T."/>
            <person name="Medema M.H."/>
            <person name="Devos D.P."/>
            <person name="Kaster A.-K."/>
            <person name="Ovreas L."/>
            <person name="Rohde M."/>
            <person name="Galperin M.Y."/>
            <person name="Jogler C."/>
        </authorList>
    </citation>
    <scope>NUCLEOTIDE SEQUENCE [LARGE SCALE GENOMIC DNA]</scope>
    <source>
        <strain evidence="10 11">Pan44</strain>
    </source>
</reference>
<dbReference type="SUPFAM" id="SSF88723">
    <property type="entry name" value="PIN domain-like"/>
    <property type="match status" value="1"/>
</dbReference>
<proteinExistence type="inferred from homology"/>
<evidence type="ECO:0000256" key="3">
    <source>
        <dbReference type="ARBA" id="ARBA00022722"/>
    </source>
</evidence>
<evidence type="ECO:0000313" key="10">
    <source>
        <dbReference type="EMBL" id="QDT52786.1"/>
    </source>
</evidence>
<keyword evidence="10" id="KW-0255">Endonuclease</keyword>
<dbReference type="GO" id="GO:0000287">
    <property type="term" value="F:magnesium ion binding"/>
    <property type="evidence" value="ECO:0007669"/>
    <property type="project" value="UniProtKB-UniRule"/>
</dbReference>
<dbReference type="PANTHER" id="PTHR33653:SF1">
    <property type="entry name" value="RIBONUCLEASE VAPC2"/>
    <property type="match status" value="1"/>
</dbReference>
<evidence type="ECO:0000256" key="4">
    <source>
        <dbReference type="ARBA" id="ARBA00022723"/>
    </source>
</evidence>
<sequence length="137" mass="14905">MSPAVLIDTDTLSEVLKQKNALVVAQAAAYLDEHGRFSFSALTRYEVLRGLTSKGAAVQIAQFEAFCARSEILAIDDAVLTRAARLWALARQMGQSRSDADLIIAATALVHGRPLVSGNTPHFAWIPDLMLLNWRVG</sequence>
<dbReference type="GO" id="GO:0004519">
    <property type="term" value="F:endonuclease activity"/>
    <property type="evidence" value="ECO:0007669"/>
    <property type="project" value="UniProtKB-KW"/>
</dbReference>
<keyword evidence="5 8" id="KW-0378">Hydrolase</keyword>
<feature type="domain" description="PIN" evidence="9">
    <location>
        <begin position="5"/>
        <end position="119"/>
    </location>
</feature>
<protein>
    <recommendedName>
        <fullName evidence="8">Ribonuclease VapC</fullName>
        <shortName evidence="8">RNase VapC</shortName>
        <ecNumber evidence="8">3.1.-.-</ecNumber>
    </recommendedName>
    <alternativeName>
        <fullName evidence="8">Toxin VapC</fullName>
    </alternativeName>
</protein>
<comment type="similarity">
    <text evidence="7 8">Belongs to the PINc/VapC protein family.</text>
</comment>
<evidence type="ECO:0000256" key="2">
    <source>
        <dbReference type="ARBA" id="ARBA00022649"/>
    </source>
</evidence>
<accession>A0A517S9L4</accession>
<evidence type="ECO:0000313" key="11">
    <source>
        <dbReference type="Proteomes" id="UP000315700"/>
    </source>
</evidence>
<dbReference type="InterPro" id="IPR050556">
    <property type="entry name" value="Type_II_TA_system_RNase"/>
</dbReference>
<comment type="function">
    <text evidence="8">Toxic component of a toxin-antitoxin (TA) system. An RNase.</text>
</comment>